<dbReference type="RefSeq" id="WP_157102701.1">
    <property type="nucleotide sequence ID" value="NZ_JAAXOP010000002.1"/>
</dbReference>
<sequence>MSVATPVVVRQSGISDDLLALTTLTDVAYVDCHVLETPAATTRTAQQWARAIMEDVPAAVHERLLTGWGGLRLDLEQDAPNTVCGWRIAVDSPECVVLRANSELGFRGELVTEVLDRSVRFATFVTMSAPQGPEVWFPLVPKHTAVVRSLLEDAGRGVPAPVR</sequence>
<reference evidence="1 2" key="1">
    <citation type="submission" date="2020-04" db="EMBL/GenBank/DDBJ databases">
        <title>MicrobeNet Type strains.</title>
        <authorList>
            <person name="Nicholson A.C."/>
        </authorList>
    </citation>
    <scope>NUCLEOTIDE SEQUENCE [LARGE SCALE GENOMIC DNA]</scope>
    <source>
        <strain evidence="1 2">JCM 12354</strain>
    </source>
</reference>
<dbReference type="Proteomes" id="UP000565711">
    <property type="component" value="Unassembled WGS sequence"/>
</dbReference>
<comment type="caution">
    <text evidence="1">The sequence shown here is derived from an EMBL/GenBank/DDBJ whole genome shotgun (WGS) entry which is preliminary data.</text>
</comment>
<evidence type="ECO:0000313" key="1">
    <source>
        <dbReference type="EMBL" id="NKY49532.1"/>
    </source>
</evidence>
<protein>
    <recommendedName>
        <fullName evidence="3">DUF2867 domain-containing protein</fullName>
    </recommendedName>
</protein>
<dbReference type="AlphaFoldDB" id="A0A846XU23"/>
<gene>
    <name evidence="1" type="ORF">HGA08_04805</name>
</gene>
<name>A0A846XU23_9NOCA</name>
<evidence type="ECO:0000313" key="2">
    <source>
        <dbReference type="Proteomes" id="UP000565711"/>
    </source>
</evidence>
<evidence type="ECO:0008006" key="3">
    <source>
        <dbReference type="Google" id="ProtNLM"/>
    </source>
</evidence>
<proteinExistence type="predicted"/>
<organism evidence="1 2">
    <name type="scientific">Nocardia vermiculata</name>
    <dbReference type="NCBI Taxonomy" id="257274"/>
    <lineage>
        <taxon>Bacteria</taxon>
        <taxon>Bacillati</taxon>
        <taxon>Actinomycetota</taxon>
        <taxon>Actinomycetes</taxon>
        <taxon>Mycobacteriales</taxon>
        <taxon>Nocardiaceae</taxon>
        <taxon>Nocardia</taxon>
    </lineage>
</organism>
<dbReference type="EMBL" id="JAAXOP010000002">
    <property type="protein sequence ID" value="NKY49532.1"/>
    <property type="molecule type" value="Genomic_DNA"/>
</dbReference>
<keyword evidence="2" id="KW-1185">Reference proteome</keyword>
<accession>A0A846XU23</accession>